<dbReference type="GeneID" id="77470510"/>
<sequence>MNENELLECLSIELESIAETLILVRKDEKCDEHIKKVLNNQIGMLVFCQKEIHEITKLIKLNKAMKKELSN</sequence>
<protein>
    <submittedName>
        <fullName evidence="1">Uncharacterized protein</fullName>
    </submittedName>
</protein>
<accession>A0A2T3G0J5</accession>
<name>A0A2T3G0J5_9FIRM</name>
<dbReference type="EMBL" id="PYLP01000004">
    <property type="protein sequence ID" value="PST41060.1"/>
    <property type="molecule type" value="Genomic_DNA"/>
</dbReference>
<evidence type="ECO:0000313" key="2">
    <source>
        <dbReference type="Proteomes" id="UP000241201"/>
    </source>
</evidence>
<dbReference type="Proteomes" id="UP000241201">
    <property type="component" value="Unassembled WGS sequence"/>
</dbReference>
<comment type="caution">
    <text evidence="1">The sequence shown here is derived from an EMBL/GenBank/DDBJ whole genome shotgun (WGS) entry which is preliminary data.</text>
</comment>
<dbReference type="AlphaFoldDB" id="A0A2T3G0J5"/>
<organism evidence="1 2">
    <name type="scientific">Faecalibacillus faecis</name>
    <dbReference type="NCBI Taxonomy" id="1982628"/>
    <lineage>
        <taxon>Bacteria</taxon>
        <taxon>Bacillati</taxon>
        <taxon>Bacillota</taxon>
        <taxon>Erysipelotrichia</taxon>
        <taxon>Erysipelotrichales</taxon>
        <taxon>Coprobacillaceae</taxon>
        <taxon>Faecalibacillus</taxon>
    </lineage>
</organism>
<evidence type="ECO:0000313" key="1">
    <source>
        <dbReference type="EMBL" id="PST41060.1"/>
    </source>
</evidence>
<proteinExistence type="predicted"/>
<reference evidence="2" key="1">
    <citation type="submission" date="2018-03" db="EMBL/GenBank/DDBJ databases">
        <title>Lachnoclostridium SNUG30370 gen.nov., sp.nov., isolated from human faeces.</title>
        <authorList>
            <person name="Seo B."/>
            <person name="Jeon K."/>
            <person name="Ko G."/>
        </authorList>
    </citation>
    <scope>NUCLEOTIDE SEQUENCE [LARGE SCALE GENOMIC DNA]</scope>
    <source>
        <strain evidence="2">SNUG30370</strain>
    </source>
</reference>
<gene>
    <name evidence="1" type="ORF">C7U55_05305</name>
</gene>
<dbReference type="RefSeq" id="WP_106987670.1">
    <property type="nucleotide sequence ID" value="NZ_PYLP01000004.1"/>
</dbReference>
<keyword evidence="2" id="KW-1185">Reference proteome</keyword>